<sequence>MTTHQRSITDEQFGRVYEYDDSLVVALDLADAEGEVAVDTVGETAIVVVENGDGTSTETEFELPGVARESTVNNGVLTVEVEA</sequence>
<dbReference type="Proteomes" id="UP000050535">
    <property type="component" value="Unassembled WGS sequence"/>
</dbReference>
<organism evidence="1 2">
    <name type="scientific">Halolamina pelagica</name>
    <dbReference type="NCBI Taxonomy" id="699431"/>
    <lineage>
        <taxon>Archaea</taxon>
        <taxon>Methanobacteriati</taxon>
        <taxon>Methanobacteriota</taxon>
        <taxon>Stenosarchaea group</taxon>
        <taxon>Halobacteria</taxon>
        <taxon>Halobacteriales</taxon>
        <taxon>Haloferacaceae</taxon>
    </lineage>
</organism>
<name>A0A0P7H9D4_9EURY</name>
<dbReference type="InterPro" id="IPR055551">
    <property type="entry name" value="DUF7127"/>
</dbReference>
<dbReference type="RefSeq" id="WP_054583194.1">
    <property type="nucleotide sequence ID" value="NZ_LGUC01000001.1"/>
</dbReference>
<evidence type="ECO:0008006" key="3">
    <source>
        <dbReference type="Google" id="ProtNLM"/>
    </source>
</evidence>
<evidence type="ECO:0000313" key="1">
    <source>
        <dbReference type="EMBL" id="KPN30103.1"/>
    </source>
</evidence>
<accession>A0A0P7H9D4</accession>
<protein>
    <recommendedName>
        <fullName evidence="3">Hsp20/alpha crystallin family protein</fullName>
    </recommendedName>
</protein>
<proteinExistence type="predicted"/>
<gene>
    <name evidence="1" type="ORF">SY89_00825</name>
</gene>
<dbReference type="AlphaFoldDB" id="A0A0P7H9D4"/>
<dbReference type="STRING" id="699431.SY89_00825"/>
<keyword evidence="2" id="KW-1185">Reference proteome</keyword>
<comment type="caution">
    <text evidence="1">The sequence shown here is derived from an EMBL/GenBank/DDBJ whole genome shotgun (WGS) entry which is preliminary data.</text>
</comment>
<evidence type="ECO:0000313" key="2">
    <source>
        <dbReference type="Proteomes" id="UP000050535"/>
    </source>
</evidence>
<dbReference type="OrthoDB" id="304071at2157"/>
<reference evidence="2" key="1">
    <citation type="submission" date="2013-11" db="EMBL/GenBank/DDBJ databases">
        <authorList>
            <person name="Hoang H.T."/>
            <person name="Killian M.L."/>
            <person name="Madson D.M."/>
            <person name="Arruda P.H.E."/>
            <person name="Sun D."/>
            <person name="Schwartz K.J."/>
            <person name="Yoon K."/>
        </authorList>
    </citation>
    <scope>NUCLEOTIDE SEQUENCE [LARGE SCALE GENOMIC DNA]</scope>
    <source>
        <strain evidence="2">CDK2</strain>
    </source>
</reference>
<dbReference type="EMBL" id="LGUC01000001">
    <property type="protein sequence ID" value="KPN30103.1"/>
    <property type="molecule type" value="Genomic_DNA"/>
</dbReference>
<dbReference type="Pfam" id="PF23444">
    <property type="entry name" value="DUF7127"/>
    <property type="match status" value="1"/>
</dbReference>